<dbReference type="Pfam" id="PF13699">
    <property type="entry name" value="eCIS_core"/>
    <property type="match status" value="1"/>
</dbReference>
<dbReference type="InterPro" id="IPR025295">
    <property type="entry name" value="eCIS_core_dom"/>
</dbReference>
<evidence type="ECO:0000259" key="1">
    <source>
        <dbReference type="Pfam" id="PF13699"/>
    </source>
</evidence>
<gene>
    <name evidence="2" type="ORF">FIA58_004430</name>
</gene>
<reference evidence="2" key="1">
    <citation type="submission" date="2019-05" db="EMBL/GenBank/DDBJ databases">
        <authorList>
            <person name="Lianzixin W."/>
        </authorList>
    </citation>
    <scope>NUCLEOTIDE SEQUENCE</scope>
    <source>
        <strain evidence="2">EC11</strain>
    </source>
</reference>
<evidence type="ECO:0000313" key="3">
    <source>
        <dbReference type="Proteomes" id="UP000817854"/>
    </source>
</evidence>
<dbReference type="Proteomes" id="UP000817854">
    <property type="component" value="Unassembled WGS sequence"/>
</dbReference>
<organism evidence="2 3">
    <name type="scientific">Flavobacterium jejuense</name>
    <dbReference type="NCBI Taxonomy" id="1544455"/>
    <lineage>
        <taxon>Bacteria</taxon>
        <taxon>Pseudomonadati</taxon>
        <taxon>Bacteroidota</taxon>
        <taxon>Flavobacteriia</taxon>
        <taxon>Flavobacteriales</taxon>
        <taxon>Flavobacteriaceae</taxon>
        <taxon>Flavobacterium</taxon>
    </lineage>
</organism>
<protein>
    <submittedName>
        <fullName evidence="2">DUF4157 domain-containing protein</fullName>
    </submittedName>
</protein>
<dbReference type="Pfam" id="PF14891">
    <property type="entry name" value="Peptidase_M91"/>
    <property type="match status" value="1"/>
</dbReference>
<comment type="caution">
    <text evidence="2">The sequence shown here is derived from an EMBL/GenBank/DDBJ whole genome shotgun (WGS) entry which is preliminary data.</text>
</comment>
<feature type="domain" description="eCIS core" evidence="1">
    <location>
        <begin position="50"/>
        <end position="115"/>
    </location>
</feature>
<proteinExistence type="predicted"/>
<reference evidence="2" key="2">
    <citation type="submission" date="2020-02" db="EMBL/GenBank/DDBJ databases">
        <title>Flavobacterium profundi sp. nov., isolated from a deep-sea seamount.</title>
        <authorList>
            <person name="Zhang D.-C."/>
        </authorList>
    </citation>
    <scope>NUCLEOTIDE SEQUENCE</scope>
    <source>
        <strain evidence="2">EC11</strain>
    </source>
</reference>
<keyword evidence="3" id="KW-1185">Reference proteome</keyword>
<dbReference type="RefSeq" id="WP_140960468.1">
    <property type="nucleotide sequence ID" value="NZ_VEVQ02000002.1"/>
</dbReference>
<sequence length="603" mass="67660">MEYDYKKKNELESKSVASSFANKTIQKKAVELQDNRPSSIIQKKANNTGLPDNLKSGIENLSGHAMDDVKVHYNSDKPAQLNAHAYAQGTDIHIASGQEKHLPHEAWHIVQQKQGRVKPTLQMKGKVNINDDDGLEKEADVMGAKALVQKKEIIPIKTTPFIKNPAIQRVIAFNRRNLPNGTKKFIRTKINELNTYDKKHRNTKVALHAQFKMIHDLETRINTFLTANATTISNTERSELFNVLRQTETLHLALSGRLAAHGHDMWLGNTNLSPKKQRQTQSLWHSLRTDSGNMKVEGSVAFRSQAMSGYLHMLRGNHGRGMLKEMNKPQLTADHNIIISDNHLANYTLAGKAGQHDTGSWASSIGNIRHDNQDAENGVGTGSFVQIHNTNPPATMGEYESGTHGEPIFAPNFITLAHELGHARHNLRGKTKQNAWYGVPAQNPLHGRDDEQGKWSNPEEYKNITQEENPVRLEHNMPKRKYHATIDSARATANRINMSAQLDHIYAMVPTVPPYLRTYIGPTYFAPLNTRINNTDLSIVPLAHQLQTDINTLQNNIQRTITLAKVHYYASYLKPTRKKALIGGSLLAISAAAYMYQSNQTNK</sequence>
<name>A0ABX0IM82_9FLAO</name>
<evidence type="ECO:0000313" key="2">
    <source>
        <dbReference type="EMBL" id="NHN24917.1"/>
    </source>
</evidence>
<dbReference type="InterPro" id="IPR028208">
    <property type="entry name" value="Effector_pro_NleD-like"/>
</dbReference>
<dbReference type="EMBL" id="VEVQ02000002">
    <property type="protein sequence ID" value="NHN24917.1"/>
    <property type="molecule type" value="Genomic_DNA"/>
</dbReference>
<accession>A0ABX0IM82</accession>